<evidence type="ECO:0000313" key="1">
    <source>
        <dbReference type="EMBL" id="UWX06217.1"/>
    </source>
</evidence>
<dbReference type="Proteomes" id="UP001058120">
    <property type="component" value="Chromosome"/>
</dbReference>
<proteinExistence type="predicted"/>
<protein>
    <submittedName>
        <fullName evidence="1">Uncharacterized protein</fullName>
    </submittedName>
</protein>
<sequence length="207" mass="23996">MRNFVLHSFYHKLYFKIAQTIYSDHRINSVVAIENILKSDENDNICDFAVACKNFSLPTTILDKEFQIVTQGETVPCFSLTVNEYDIVVSLFNLHTQNREEQIHFIRQMRQSASKAIFLEYENPERNIAYLGYLPVILGQYISLYYENRKKSVQNSQLENMKSYLKRGALEGILYELPAILPESSITVLQRKSFGIGGIGMAYLEWD</sequence>
<gene>
    <name evidence="1" type="ORF">JBF11_02550</name>
</gene>
<evidence type="ECO:0000313" key="2">
    <source>
        <dbReference type="Proteomes" id="UP001058120"/>
    </source>
</evidence>
<accession>A0ABY5Y3E0</accession>
<name>A0ABY5Y3E0_9BACT</name>
<reference evidence="1" key="1">
    <citation type="submission" date="2020-12" db="EMBL/GenBank/DDBJ databases">
        <title>Taurinivorans muris gen. nov., sp. nov., fundamental and realized metabolic niche of a ubiquitous sulfidogenic bacterium in the murine intestine.</title>
        <authorList>
            <person name="Ye H."/>
            <person name="Hanson B.T."/>
            <person name="Loy A."/>
        </authorList>
    </citation>
    <scope>NUCLEOTIDE SEQUENCE</scope>
    <source>
        <strain evidence="1">LT0009</strain>
    </source>
</reference>
<organism evidence="1 2">
    <name type="scientific">Taurinivorans muris</name>
    <dbReference type="NCBI Taxonomy" id="2787751"/>
    <lineage>
        <taxon>Bacteria</taxon>
        <taxon>Pseudomonadati</taxon>
        <taxon>Thermodesulfobacteriota</taxon>
        <taxon>Desulfovibrionia</taxon>
        <taxon>Desulfovibrionales</taxon>
        <taxon>Desulfovibrionaceae</taxon>
        <taxon>Taurinivorans</taxon>
    </lineage>
</organism>
<dbReference type="EMBL" id="CP065938">
    <property type="protein sequence ID" value="UWX06217.1"/>
    <property type="molecule type" value="Genomic_DNA"/>
</dbReference>
<keyword evidence="2" id="KW-1185">Reference proteome</keyword>
<dbReference type="RefSeq" id="WP_334315819.1">
    <property type="nucleotide sequence ID" value="NZ_CP065938.1"/>
</dbReference>